<dbReference type="OrthoDB" id="3218604at2"/>
<name>K6V703_9MICO</name>
<protein>
    <submittedName>
        <fullName evidence="3">Uncharacterized protein</fullName>
    </submittedName>
</protein>
<feature type="compositionally biased region" description="Basic and acidic residues" evidence="1">
    <location>
        <begin position="219"/>
        <end position="233"/>
    </location>
</feature>
<dbReference type="AlphaFoldDB" id="K6V703"/>
<comment type="caution">
    <text evidence="3">The sequence shown here is derived from an EMBL/GenBank/DDBJ whole genome shotgun (WGS) entry which is preliminary data.</text>
</comment>
<dbReference type="STRING" id="100225.SAMN05421595_0496"/>
<feature type="region of interest" description="Disordered" evidence="1">
    <location>
        <begin position="72"/>
        <end position="108"/>
    </location>
</feature>
<gene>
    <name evidence="3" type="ORF">AUCHE_08_02260</name>
</gene>
<keyword evidence="2" id="KW-0472">Membrane</keyword>
<evidence type="ECO:0000313" key="4">
    <source>
        <dbReference type="Proteomes" id="UP000008495"/>
    </source>
</evidence>
<organism evidence="3 4">
    <name type="scientific">Austwickia chelonae NBRC 105200</name>
    <dbReference type="NCBI Taxonomy" id="1184607"/>
    <lineage>
        <taxon>Bacteria</taxon>
        <taxon>Bacillati</taxon>
        <taxon>Actinomycetota</taxon>
        <taxon>Actinomycetes</taxon>
        <taxon>Micrococcales</taxon>
        <taxon>Dermatophilaceae</taxon>
        <taxon>Austwickia</taxon>
    </lineage>
</organism>
<keyword evidence="4" id="KW-1185">Reference proteome</keyword>
<sequence>MFFVLLVTWIGYGWVRVVRRRERLITARTVDRFSEHIRVLERRSSKPVEHETAGTSSGGNGASILTAGALARRPGTTPGTSLPVVSPEDCTEHASGWAVPPPDGRGDSRRRRTRAYAFLVASAVTLLGASAASLGRVSWWLPVCAAGAAAALFGQVWWEHQVSAGRRIRRAAAYRNHSEGEDAVGVSAARSISGAAGGGQSRAQDEAGVEVAQAAVRASSEDGVERPTVHEDDLFGGGWSPVPVPRPLYMMKRPAATPEPDTEEIPVVPLDSGLQGDRMPQHRLAVGE</sequence>
<feature type="region of interest" description="Disordered" evidence="1">
    <location>
        <begin position="217"/>
        <end position="238"/>
    </location>
</feature>
<evidence type="ECO:0000256" key="1">
    <source>
        <dbReference type="SAM" id="MobiDB-lite"/>
    </source>
</evidence>
<proteinExistence type="predicted"/>
<dbReference type="EMBL" id="BAGZ01000008">
    <property type="protein sequence ID" value="GAB77983.1"/>
    <property type="molecule type" value="Genomic_DNA"/>
</dbReference>
<evidence type="ECO:0000313" key="3">
    <source>
        <dbReference type="EMBL" id="GAB77983.1"/>
    </source>
</evidence>
<keyword evidence="2" id="KW-0812">Transmembrane</keyword>
<accession>K6V703</accession>
<reference evidence="3 4" key="1">
    <citation type="submission" date="2012-08" db="EMBL/GenBank/DDBJ databases">
        <title>Whole genome shotgun sequence of Austwickia chelonae NBRC 105200.</title>
        <authorList>
            <person name="Yoshida I."/>
            <person name="Hosoyama A."/>
            <person name="Tsuchikane K."/>
            <person name="Katsumata H."/>
            <person name="Ando Y."/>
            <person name="Ohji S."/>
            <person name="Hamada M."/>
            <person name="Tamura T."/>
            <person name="Yamazoe A."/>
            <person name="Yamazaki S."/>
            <person name="Fujita N."/>
        </authorList>
    </citation>
    <scope>NUCLEOTIDE SEQUENCE [LARGE SCALE GENOMIC DNA]</scope>
    <source>
        <strain evidence="3 4">NBRC 105200</strain>
    </source>
</reference>
<feature type="transmembrane region" description="Helical" evidence="2">
    <location>
        <begin position="115"/>
        <end position="133"/>
    </location>
</feature>
<feature type="region of interest" description="Disordered" evidence="1">
    <location>
        <begin position="252"/>
        <end position="288"/>
    </location>
</feature>
<dbReference type="eggNOG" id="ENOG5032M6W">
    <property type="taxonomic scope" value="Bacteria"/>
</dbReference>
<evidence type="ECO:0000256" key="2">
    <source>
        <dbReference type="SAM" id="Phobius"/>
    </source>
</evidence>
<dbReference type="Proteomes" id="UP000008495">
    <property type="component" value="Unassembled WGS sequence"/>
</dbReference>
<feature type="transmembrane region" description="Helical" evidence="2">
    <location>
        <begin position="139"/>
        <end position="158"/>
    </location>
</feature>
<keyword evidence="2" id="KW-1133">Transmembrane helix</keyword>